<name>A0AAW5RQI0_AERME</name>
<gene>
    <name evidence="2" type="ORF">LZT28_22980</name>
</gene>
<dbReference type="EMBL" id="JAJVCY010000150">
    <property type="protein sequence ID" value="MCV3291041.1"/>
    <property type="molecule type" value="Genomic_DNA"/>
</dbReference>
<feature type="region of interest" description="Disordered" evidence="1">
    <location>
        <begin position="38"/>
        <end position="64"/>
    </location>
</feature>
<accession>A0AAW5RQI0</accession>
<comment type="caution">
    <text evidence="2">The sequence shown here is derived from an EMBL/GenBank/DDBJ whole genome shotgun (WGS) entry which is preliminary data.</text>
</comment>
<sequence length="64" mass="6913">LFSSTEASRAYSRRVPVKPFCQIDADSISLHDSRYTHSDASSSHFDTSGAGLKGDSYSIKNNGS</sequence>
<proteinExistence type="predicted"/>
<organism evidence="2 3">
    <name type="scientific">Aeromonas media</name>
    <dbReference type="NCBI Taxonomy" id="651"/>
    <lineage>
        <taxon>Bacteria</taxon>
        <taxon>Pseudomonadati</taxon>
        <taxon>Pseudomonadota</taxon>
        <taxon>Gammaproteobacteria</taxon>
        <taxon>Aeromonadales</taxon>
        <taxon>Aeromonadaceae</taxon>
        <taxon>Aeromonas</taxon>
    </lineage>
</organism>
<feature type="non-terminal residue" evidence="2">
    <location>
        <position position="1"/>
    </location>
</feature>
<evidence type="ECO:0000313" key="3">
    <source>
        <dbReference type="Proteomes" id="UP001208651"/>
    </source>
</evidence>
<reference evidence="2" key="1">
    <citation type="submission" date="2022-01" db="EMBL/GenBank/DDBJ databases">
        <title>Comparison of Fish pathogen Aeromonas spp.</title>
        <authorList>
            <person name="Dubey S."/>
            <person name="Sorum H."/>
            <person name="Munangandu H.M."/>
        </authorList>
    </citation>
    <scope>NUCLEOTIDE SEQUENCE</scope>
    <source>
        <strain evidence="2">SD/21-15</strain>
    </source>
</reference>
<dbReference type="RefSeq" id="WP_263686761.1">
    <property type="nucleotide sequence ID" value="NZ_JAJVCY010000150.1"/>
</dbReference>
<protein>
    <submittedName>
        <fullName evidence="2">Uncharacterized protein</fullName>
    </submittedName>
</protein>
<evidence type="ECO:0000256" key="1">
    <source>
        <dbReference type="SAM" id="MobiDB-lite"/>
    </source>
</evidence>
<dbReference type="Proteomes" id="UP001208651">
    <property type="component" value="Unassembled WGS sequence"/>
</dbReference>
<dbReference type="AlphaFoldDB" id="A0AAW5RQI0"/>
<evidence type="ECO:0000313" key="2">
    <source>
        <dbReference type="EMBL" id="MCV3291041.1"/>
    </source>
</evidence>